<name>A0A8A4KFL6_PANAN</name>
<dbReference type="RefSeq" id="WP_207806816.1">
    <property type="nucleotide sequence ID" value="NZ_CP059086.1"/>
</dbReference>
<feature type="transmembrane region" description="Helical" evidence="1">
    <location>
        <begin position="59"/>
        <end position="80"/>
    </location>
</feature>
<dbReference type="AlphaFoldDB" id="A0A8A4KFL6"/>
<gene>
    <name evidence="2" type="ORF">H0Z12_22895</name>
</gene>
<evidence type="ECO:0000256" key="1">
    <source>
        <dbReference type="SAM" id="Phobius"/>
    </source>
</evidence>
<geneLocation type="plasmid" evidence="2 3">
    <name>pOC5aC</name>
</geneLocation>
<protein>
    <submittedName>
        <fullName evidence="2">Uncharacterized protein</fullName>
    </submittedName>
</protein>
<accession>A0A8A4KFL6</accession>
<evidence type="ECO:0000313" key="2">
    <source>
        <dbReference type="EMBL" id="QTC48550.1"/>
    </source>
</evidence>
<reference evidence="2" key="1">
    <citation type="submission" date="2020-07" db="EMBL/GenBank/DDBJ databases">
        <title>Genome Sequences for Panteoa spp. that cause Center Rot in Onions.</title>
        <authorList>
            <person name="Asselin J.A."/>
            <person name="Helmann T."/>
            <person name="Beer S."/>
            <person name="Stodghill P."/>
        </authorList>
    </citation>
    <scope>NUCLEOTIDE SEQUENCE</scope>
    <source>
        <strain evidence="2">OC5a</strain>
        <plasmid evidence="2">pOC5aC</plasmid>
    </source>
</reference>
<keyword evidence="1" id="KW-0472">Membrane</keyword>
<proteinExistence type="predicted"/>
<keyword evidence="1" id="KW-0812">Transmembrane</keyword>
<dbReference type="EMBL" id="CP059086">
    <property type="protein sequence ID" value="QTC48550.1"/>
    <property type="molecule type" value="Genomic_DNA"/>
</dbReference>
<sequence length="91" mass="10208">MQTAKFVKKAAGFALCFVVAFMLSRYGMPLYSLTAWIVDHSHQAFGRYQADIYEAGTDPVTFFALLAVITFYAAILYGLIRVMFRKLKGPA</sequence>
<dbReference type="Proteomes" id="UP000663901">
    <property type="component" value="Plasmid pOC5aC"/>
</dbReference>
<keyword evidence="1" id="KW-1133">Transmembrane helix</keyword>
<organism evidence="2 3">
    <name type="scientific">Pantoea ananas</name>
    <name type="common">Erwinia uredovora</name>
    <dbReference type="NCBI Taxonomy" id="553"/>
    <lineage>
        <taxon>Bacteria</taxon>
        <taxon>Pseudomonadati</taxon>
        <taxon>Pseudomonadota</taxon>
        <taxon>Gammaproteobacteria</taxon>
        <taxon>Enterobacterales</taxon>
        <taxon>Erwiniaceae</taxon>
        <taxon>Pantoea</taxon>
    </lineage>
</organism>
<evidence type="ECO:0000313" key="3">
    <source>
        <dbReference type="Proteomes" id="UP000663901"/>
    </source>
</evidence>
<keyword evidence="2" id="KW-0614">Plasmid</keyword>